<dbReference type="AlphaFoldDB" id="A0A803SXL2"/>
<feature type="region of interest" description="Disordered" evidence="3">
    <location>
        <begin position="18"/>
        <end position="49"/>
    </location>
</feature>
<organism evidence="5 6">
    <name type="scientific">Anolis carolinensis</name>
    <name type="common">Green anole</name>
    <name type="synonym">American chameleon</name>
    <dbReference type="NCBI Taxonomy" id="28377"/>
    <lineage>
        <taxon>Eukaryota</taxon>
        <taxon>Metazoa</taxon>
        <taxon>Chordata</taxon>
        <taxon>Craniata</taxon>
        <taxon>Vertebrata</taxon>
        <taxon>Euteleostomi</taxon>
        <taxon>Lepidosauria</taxon>
        <taxon>Squamata</taxon>
        <taxon>Bifurcata</taxon>
        <taxon>Unidentata</taxon>
        <taxon>Episquamata</taxon>
        <taxon>Toxicofera</taxon>
        <taxon>Iguania</taxon>
        <taxon>Dactyloidae</taxon>
        <taxon>Anolis</taxon>
    </lineage>
</organism>
<dbReference type="PANTHER" id="PTHR23288">
    <property type="entry name" value="OCCLUDIN AND RNA POLYMERASE II ELONGATION FACTOR ELL"/>
    <property type="match status" value="1"/>
</dbReference>
<feature type="domain" description="OCEL" evidence="4">
    <location>
        <begin position="170"/>
        <end position="275"/>
    </location>
</feature>
<evidence type="ECO:0000313" key="5">
    <source>
        <dbReference type="Ensembl" id="ENSACAP00000027702.1"/>
    </source>
</evidence>
<dbReference type="Pfam" id="PF07303">
    <property type="entry name" value="Occludin_ELL"/>
    <property type="match status" value="1"/>
</dbReference>
<sequence length="279" mass="33141">KAKGKDINNVHVATSCLENGKMHPHRRRQKAEEKENGGQPCGQSLGPNRMAIGRKLPQTSKRSHCYINQMGEEISFSLCDFFIVFFIVSFPNRFYHKNMGKVYLTTKTLFLRDILQHILLQDEKTADEKHSVFHKKSKKRLKKHKEDQIKDHNTENAAEIEKDCESKNISKLKNPYITIFSCEQQQSYKEDFNAEYDEYRTLHARMESITRRFMKLDAQRKLVSPGSKYQILHEEVFKEYQKIKEENEEKCRCEYLHKKLAHIKRLIGEFDQWQAESWH</sequence>
<evidence type="ECO:0000259" key="4">
    <source>
        <dbReference type="PROSITE" id="PS51980"/>
    </source>
</evidence>
<dbReference type="Gene3D" id="6.10.140.340">
    <property type="match status" value="1"/>
</dbReference>
<evidence type="ECO:0000256" key="3">
    <source>
        <dbReference type="SAM" id="MobiDB-lite"/>
    </source>
</evidence>
<reference evidence="5" key="2">
    <citation type="submission" date="2025-08" db="UniProtKB">
        <authorList>
            <consortium name="Ensembl"/>
        </authorList>
    </citation>
    <scope>IDENTIFICATION</scope>
</reference>
<accession>A0A803SXL2</accession>
<dbReference type="GO" id="GO:0008023">
    <property type="term" value="C:transcription elongation factor complex"/>
    <property type="evidence" value="ECO:0000318"/>
    <property type="project" value="GO_Central"/>
</dbReference>
<dbReference type="InterPro" id="IPR031176">
    <property type="entry name" value="ELL/occludin"/>
</dbReference>
<dbReference type="GO" id="GO:0032968">
    <property type="term" value="P:positive regulation of transcription elongation by RNA polymerase II"/>
    <property type="evidence" value="ECO:0000318"/>
    <property type="project" value="GO_Central"/>
</dbReference>
<dbReference type="InParanoid" id="A0A803SXL2"/>
<dbReference type="InterPro" id="IPR010844">
    <property type="entry name" value="Occludin_ELL"/>
</dbReference>
<evidence type="ECO:0000256" key="1">
    <source>
        <dbReference type="ARBA" id="ARBA00009171"/>
    </source>
</evidence>
<dbReference type="GO" id="GO:0000987">
    <property type="term" value="F:cis-regulatory region sequence-specific DNA binding"/>
    <property type="evidence" value="ECO:0000318"/>
    <property type="project" value="GO_Central"/>
</dbReference>
<keyword evidence="6" id="KW-1185">Reference proteome</keyword>
<dbReference type="Proteomes" id="UP000001646">
    <property type="component" value="Chromosome 4"/>
</dbReference>
<dbReference type="PANTHER" id="PTHR23288:SF8">
    <property type="entry name" value="RNA POLYMERASE II ELONGATION FACTOR ELL2"/>
    <property type="match status" value="1"/>
</dbReference>
<comment type="similarity">
    <text evidence="1 2">Belongs to the ELL/occludin family.</text>
</comment>
<protein>
    <recommendedName>
        <fullName evidence="4">OCEL domain-containing protein</fullName>
    </recommendedName>
</protein>
<evidence type="ECO:0000256" key="2">
    <source>
        <dbReference type="PROSITE-ProRule" id="PRU01324"/>
    </source>
</evidence>
<reference evidence="5 6" key="1">
    <citation type="submission" date="2009-12" db="EMBL/GenBank/DDBJ databases">
        <title>The Genome Sequence of Anolis carolinensis (Green Anole Lizard).</title>
        <authorList>
            <consortium name="The Genome Sequencing Platform"/>
            <person name="Di Palma F."/>
            <person name="Alfoldi J."/>
            <person name="Heiman D."/>
            <person name="Young S."/>
            <person name="Grabherr M."/>
            <person name="Johnson J."/>
            <person name="Lander E.S."/>
            <person name="Lindblad-Toh K."/>
        </authorList>
    </citation>
    <scope>NUCLEOTIDE SEQUENCE [LARGE SCALE GENOMIC DNA]</scope>
    <source>
        <strain evidence="5 6">JBL SC #1</strain>
    </source>
</reference>
<reference evidence="5" key="3">
    <citation type="submission" date="2025-09" db="UniProtKB">
        <authorList>
            <consortium name="Ensembl"/>
        </authorList>
    </citation>
    <scope>IDENTIFICATION</scope>
</reference>
<evidence type="ECO:0000313" key="6">
    <source>
        <dbReference type="Proteomes" id="UP000001646"/>
    </source>
</evidence>
<proteinExistence type="inferred from homology"/>
<dbReference type="SUPFAM" id="SSF144292">
    <property type="entry name" value="occludin/ELL-like"/>
    <property type="match status" value="1"/>
</dbReference>
<dbReference type="GO" id="GO:0042795">
    <property type="term" value="P:snRNA transcription by RNA polymerase II"/>
    <property type="evidence" value="ECO:0000318"/>
    <property type="project" value="GO_Central"/>
</dbReference>
<dbReference type="PROSITE" id="PS51980">
    <property type="entry name" value="OCEL"/>
    <property type="match status" value="1"/>
</dbReference>
<dbReference type="Ensembl" id="ENSACAT00000052115.1">
    <property type="protein sequence ID" value="ENSACAP00000027702.1"/>
    <property type="gene ID" value="ENSACAG00000037022.1"/>
</dbReference>
<name>A0A803SXL2_ANOCA</name>
<dbReference type="GeneTree" id="ENSGT00940000154828"/>